<evidence type="ECO:0000256" key="4">
    <source>
        <dbReference type="SAM" id="MobiDB-lite"/>
    </source>
</evidence>
<keyword evidence="2 3" id="KW-0694">RNA-binding</keyword>
<dbReference type="Proteomes" id="UP000281549">
    <property type="component" value="Unassembled WGS sequence"/>
</dbReference>
<dbReference type="InterPro" id="IPR002547">
    <property type="entry name" value="tRNA-bd_dom"/>
</dbReference>
<evidence type="ECO:0000313" key="8">
    <source>
        <dbReference type="Proteomes" id="UP000281549"/>
    </source>
</evidence>
<organism evidence="7 8">
    <name type="scientific">Rozella allomycis (strain CSF55)</name>
    <dbReference type="NCBI Taxonomy" id="988480"/>
    <lineage>
        <taxon>Eukaryota</taxon>
        <taxon>Fungi</taxon>
        <taxon>Fungi incertae sedis</taxon>
        <taxon>Cryptomycota</taxon>
        <taxon>Cryptomycota incertae sedis</taxon>
        <taxon>Rozella</taxon>
    </lineage>
</organism>
<dbReference type="AlphaFoldDB" id="A0A4P9Y9T8"/>
<dbReference type="GO" id="GO:0003677">
    <property type="term" value="F:DNA binding"/>
    <property type="evidence" value="ECO:0007669"/>
    <property type="project" value="InterPro"/>
</dbReference>
<evidence type="ECO:0008006" key="9">
    <source>
        <dbReference type="Google" id="ProtNLM"/>
    </source>
</evidence>
<dbReference type="InterPro" id="IPR012340">
    <property type="entry name" value="NA-bd_OB-fold"/>
</dbReference>
<dbReference type="SUPFAM" id="SSF50249">
    <property type="entry name" value="Nucleic acid-binding proteins"/>
    <property type="match status" value="1"/>
</dbReference>
<feature type="domain" description="TRNA-binding" evidence="5">
    <location>
        <begin position="114"/>
        <end position="160"/>
    </location>
</feature>
<dbReference type="PROSITE" id="PS51063">
    <property type="entry name" value="HTH_CRP_2"/>
    <property type="match status" value="1"/>
</dbReference>
<sequence length="160" mass="18131">MKQLKKGNIIQIERKGFFIVDKAFDGSDIALILIPGGKPQSTMPRDKDYVFNMDKSSKIIYKMKPLYESFDFESKAVKQDKAKENSAKQENLAKQEKSTKQAPAPVQNDEIEDPVQLVDLRVGKVLSVKRHENADSLYVEQIDLGEDQPRTVVSGIVKYI</sequence>
<dbReference type="InterPro" id="IPR051270">
    <property type="entry name" value="Tyrosine-tRNA_ligase_regulator"/>
</dbReference>
<evidence type="ECO:0000259" key="5">
    <source>
        <dbReference type="PROSITE" id="PS50886"/>
    </source>
</evidence>
<dbReference type="PANTHER" id="PTHR11586:SF33">
    <property type="entry name" value="AMINOACYL TRNA SYNTHASE COMPLEX-INTERACTING MULTIFUNCTIONAL PROTEIN 1"/>
    <property type="match status" value="1"/>
</dbReference>
<evidence type="ECO:0000313" key="7">
    <source>
        <dbReference type="EMBL" id="RKP15946.1"/>
    </source>
</evidence>
<gene>
    <name evidence="7" type="ORF">ROZALSC1DRAFT_25848</name>
</gene>
<dbReference type="InterPro" id="IPR011035">
    <property type="entry name" value="Ribosomal_bL25/Gln-tRNA_synth"/>
</dbReference>
<evidence type="ECO:0000256" key="1">
    <source>
        <dbReference type="ARBA" id="ARBA00022555"/>
    </source>
</evidence>
<dbReference type="GO" id="GO:0000049">
    <property type="term" value="F:tRNA binding"/>
    <property type="evidence" value="ECO:0007669"/>
    <property type="project" value="UniProtKB-UniRule"/>
</dbReference>
<dbReference type="Gene3D" id="2.40.50.140">
    <property type="entry name" value="Nucleic acid-binding proteins"/>
    <property type="match status" value="1"/>
</dbReference>
<protein>
    <recommendedName>
        <fullName evidence="9">Nucleic acid-binding protein</fullName>
    </recommendedName>
</protein>
<keyword evidence="1 3" id="KW-0820">tRNA-binding</keyword>
<feature type="domain" description="HTH crp-type" evidence="6">
    <location>
        <begin position="1"/>
        <end position="23"/>
    </location>
</feature>
<evidence type="ECO:0000256" key="3">
    <source>
        <dbReference type="PROSITE-ProRule" id="PRU00209"/>
    </source>
</evidence>
<dbReference type="PANTHER" id="PTHR11586">
    <property type="entry name" value="TRNA-AMINOACYLATION COFACTOR ARC1 FAMILY MEMBER"/>
    <property type="match status" value="1"/>
</dbReference>
<evidence type="ECO:0000259" key="6">
    <source>
        <dbReference type="PROSITE" id="PS51063"/>
    </source>
</evidence>
<dbReference type="Pfam" id="PF01588">
    <property type="entry name" value="tRNA_bind"/>
    <property type="match status" value="1"/>
</dbReference>
<dbReference type="GO" id="GO:0006412">
    <property type="term" value="P:translation"/>
    <property type="evidence" value="ECO:0007669"/>
    <property type="project" value="InterPro"/>
</dbReference>
<dbReference type="SUPFAM" id="SSF50715">
    <property type="entry name" value="Ribosomal protein L25-like"/>
    <property type="match status" value="1"/>
</dbReference>
<feature type="compositionally biased region" description="Basic and acidic residues" evidence="4">
    <location>
        <begin position="78"/>
        <end position="99"/>
    </location>
</feature>
<dbReference type="EMBL" id="ML007284">
    <property type="protein sequence ID" value="RKP15946.1"/>
    <property type="molecule type" value="Genomic_DNA"/>
</dbReference>
<dbReference type="GO" id="GO:0006355">
    <property type="term" value="P:regulation of DNA-templated transcription"/>
    <property type="evidence" value="ECO:0007669"/>
    <property type="project" value="InterPro"/>
</dbReference>
<name>A0A4P9Y9T8_ROZAC</name>
<feature type="region of interest" description="Disordered" evidence="4">
    <location>
        <begin position="78"/>
        <end position="110"/>
    </location>
</feature>
<accession>A0A4P9Y9T8</accession>
<dbReference type="PROSITE" id="PS50886">
    <property type="entry name" value="TRBD"/>
    <property type="match status" value="1"/>
</dbReference>
<dbReference type="InterPro" id="IPR012318">
    <property type="entry name" value="HTH_CRP"/>
</dbReference>
<reference evidence="8" key="1">
    <citation type="journal article" date="2018" name="Nat. Microbiol.">
        <title>Leveraging single-cell genomics to expand the fungal tree of life.</title>
        <authorList>
            <person name="Ahrendt S.R."/>
            <person name="Quandt C.A."/>
            <person name="Ciobanu D."/>
            <person name="Clum A."/>
            <person name="Salamov A."/>
            <person name="Andreopoulos B."/>
            <person name="Cheng J.F."/>
            <person name="Woyke T."/>
            <person name="Pelin A."/>
            <person name="Henrissat B."/>
            <person name="Reynolds N.K."/>
            <person name="Benny G.L."/>
            <person name="Smith M.E."/>
            <person name="James T.Y."/>
            <person name="Grigoriev I.V."/>
        </authorList>
    </citation>
    <scope>NUCLEOTIDE SEQUENCE [LARGE SCALE GENOMIC DNA]</scope>
    <source>
        <strain evidence="8">CSF55</strain>
    </source>
</reference>
<proteinExistence type="predicted"/>
<evidence type="ECO:0000256" key="2">
    <source>
        <dbReference type="ARBA" id="ARBA00022884"/>
    </source>
</evidence>